<reference evidence="2" key="1">
    <citation type="submission" date="2013-07" db="EMBL/GenBank/DDBJ databases">
        <title>Sub-species coevolution in mutualistic symbiosis.</title>
        <authorList>
            <person name="Murfin K."/>
            <person name="Klassen J."/>
            <person name="Lee M."/>
            <person name="Forst S."/>
            <person name="Stock P."/>
            <person name="Goodrich-Blair H."/>
        </authorList>
    </citation>
    <scope>NUCLEOTIDE SEQUENCE [LARGE SCALE GENOMIC DNA]</scope>
    <source>
        <strain evidence="2">Puntauvense</strain>
    </source>
</reference>
<organism evidence="2">
    <name type="scientific">Xenorhabdus bovienii str. puntauvense</name>
    <dbReference type="NCBI Taxonomy" id="1398201"/>
    <lineage>
        <taxon>Bacteria</taxon>
        <taxon>Pseudomonadati</taxon>
        <taxon>Pseudomonadota</taxon>
        <taxon>Gammaproteobacteria</taxon>
        <taxon>Enterobacterales</taxon>
        <taxon>Morganellaceae</taxon>
        <taxon>Xenorhabdus</taxon>
    </lineage>
</organism>
<accession>A0A077N4J9</accession>
<feature type="region of interest" description="Disordered" evidence="1">
    <location>
        <begin position="1"/>
        <end position="24"/>
    </location>
</feature>
<dbReference type="AlphaFoldDB" id="A0A077N4J9"/>
<name>A0A077N4J9_XENBV</name>
<dbReference type="HOGENOM" id="CLU_3421295_0_0_6"/>
<evidence type="ECO:0000313" key="2">
    <source>
        <dbReference type="EMBL" id="CDG97071.1"/>
    </source>
</evidence>
<dbReference type="EMBL" id="CBSW010000162">
    <property type="protein sequence ID" value="CDG97071.1"/>
    <property type="molecule type" value="Genomic_DNA"/>
</dbReference>
<sequence length="24" mass="2999">MNEKQKEKEHRKDNNYPAELIERV</sequence>
<dbReference type="Proteomes" id="UP000028511">
    <property type="component" value="Unassembled WGS sequence"/>
</dbReference>
<protein>
    <submittedName>
        <fullName evidence="2">Uncharacterized protein</fullName>
    </submittedName>
</protein>
<proteinExistence type="predicted"/>
<comment type="caution">
    <text evidence="2">The sequence shown here is derived from an EMBL/GenBank/DDBJ whole genome shotgun (WGS) entry which is preliminary data.</text>
</comment>
<gene>
    <name evidence="2" type="ORF">XBP1_2440002</name>
</gene>
<evidence type="ECO:0000256" key="1">
    <source>
        <dbReference type="SAM" id="MobiDB-lite"/>
    </source>
</evidence>